<evidence type="ECO:0000256" key="10">
    <source>
        <dbReference type="ARBA" id="ARBA00023310"/>
    </source>
</evidence>
<keyword evidence="6 11" id="KW-0999">Mitochondrion inner membrane</keyword>
<gene>
    <name evidence="13" type="ORF">HK097_010564</name>
</gene>
<evidence type="ECO:0000256" key="3">
    <source>
        <dbReference type="ARBA" id="ARBA00022448"/>
    </source>
</evidence>
<evidence type="ECO:0000256" key="7">
    <source>
        <dbReference type="ARBA" id="ARBA00023065"/>
    </source>
</evidence>
<keyword evidence="5 11" id="KW-0375">Hydrogen ion transport</keyword>
<accession>A0AAD5X0E0</accession>
<evidence type="ECO:0000256" key="1">
    <source>
        <dbReference type="ARBA" id="ARBA00004273"/>
    </source>
</evidence>
<evidence type="ECO:0000256" key="2">
    <source>
        <dbReference type="ARBA" id="ARBA00007333"/>
    </source>
</evidence>
<organism evidence="13 14">
    <name type="scientific">Rhizophlyctis rosea</name>
    <dbReference type="NCBI Taxonomy" id="64517"/>
    <lineage>
        <taxon>Eukaryota</taxon>
        <taxon>Fungi</taxon>
        <taxon>Fungi incertae sedis</taxon>
        <taxon>Chytridiomycota</taxon>
        <taxon>Chytridiomycota incertae sedis</taxon>
        <taxon>Chytridiomycetes</taxon>
        <taxon>Rhizophlyctidales</taxon>
        <taxon>Rhizophlyctidaceae</taxon>
        <taxon>Rhizophlyctis</taxon>
    </lineage>
</organism>
<evidence type="ECO:0000256" key="12">
    <source>
        <dbReference type="SAM" id="MobiDB-lite"/>
    </source>
</evidence>
<evidence type="ECO:0000313" key="14">
    <source>
        <dbReference type="Proteomes" id="UP001212841"/>
    </source>
</evidence>
<reference evidence="13" key="1">
    <citation type="submission" date="2020-05" db="EMBL/GenBank/DDBJ databases">
        <title>Phylogenomic resolution of chytrid fungi.</title>
        <authorList>
            <person name="Stajich J.E."/>
            <person name="Amses K."/>
            <person name="Simmons R."/>
            <person name="Seto K."/>
            <person name="Myers J."/>
            <person name="Bonds A."/>
            <person name="Quandt C.A."/>
            <person name="Barry K."/>
            <person name="Liu P."/>
            <person name="Grigoriev I."/>
            <person name="Longcore J.E."/>
            <person name="James T.Y."/>
        </authorList>
    </citation>
    <scope>NUCLEOTIDE SEQUENCE</scope>
    <source>
        <strain evidence="13">JEL0318</strain>
    </source>
</reference>
<keyword evidence="4 11" id="KW-0138">CF(0)</keyword>
<comment type="subcellular location">
    <subcellularLocation>
        <location evidence="1 11">Mitochondrion inner membrane</location>
    </subcellularLocation>
</comment>
<comment type="function">
    <text evidence="11">Subunit e, of the mitochondrial membrane ATP synthase complex (F(1)F(0) ATP synthase or Complex V) that produces ATP from ADP in the presence of a proton gradient across the membrane which is generated by electron transport complexes of the respiratory chain. ATP synthase complex consist of a soluble F(1) head domain - the catalytic core - and a membrane F(1) domain - the membrane proton channel. These two domains are linked by a central stalk rotating inside the F(1) region and a stationary peripheral stalk. During catalysis, ATP synthesis in the catalytic domain of F(1) is coupled via a rotary mechanism of the central stalk subunits to proton translocation. In vivo, can only synthesize ATP although its ATP hydrolase activity can be activated artificially in vitro. Part of the complex F(0) domain.</text>
</comment>
<comment type="caution">
    <text evidence="13">The sequence shown here is derived from an EMBL/GenBank/DDBJ whole genome shotgun (WGS) entry which is preliminary data.</text>
</comment>
<dbReference type="GO" id="GO:0015078">
    <property type="term" value="F:proton transmembrane transporter activity"/>
    <property type="evidence" value="ECO:0007669"/>
    <property type="project" value="InterPro"/>
</dbReference>
<evidence type="ECO:0000256" key="6">
    <source>
        <dbReference type="ARBA" id="ARBA00022792"/>
    </source>
</evidence>
<evidence type="ECO:0000256" key="4">
    <source>
        <dbReference type="ARBA" id="ARBA00022547"/>
    </source>
</evidence>
<dbReference type="GO" id="GO:0015986">
    <property type="term" value="P:proton motive force-driven ATP synthesis"/>
    <property type="evidence" value="ECO:0007669"/>
    <property type="project" value="InterPro"/>
</dbReference>
<dbReference type="GO" id="GO:0005743">
    <property type="term" value="C:mitochondrial inner membrane"/>
    <property type="evidence" value="ECO:0007669"/>
    <property type="project" value="UniProtKB-SubCell"/>
</dbReference>
<evidence type="ECO:0000256" key="11">
    <source>
        <dbReference type="RuleBase" id="RU367005"/>
    </source>
</evidence>
<feature type="region of interest" description="Disordered" evidence="12">
    <location>
        <begin position="107"/>
        <end position="126"/>
    </location>
</feature>
<keyword evidence="14" id="KW-1185">Reference proteome</keyword>
<dbReference type="Pfam" id="PF05680">
    <property type="entry name" value="ATP-synt_E"/>
    <property type="match status" value="1"/>
</dbReference>
<dbReference type="GO" id="GO:0045259">
    <property type="term" value="C:proton-transporting ATP synthase complex"/>
    <property type="evidence" value="ECO:0007669"/>
    <property type="project" value="UniProtKB-UniRule"/>
</dbReference>
<keyword evidence="9" id="KW-0472">Membrane</keyword>
<evidence type="ECO:0000256" key="8">
    <source>
        <dbReference type="ARBA" id="ARBA00023128"/>
    </source>
</evidence>
<dbReference type="InterPro" id="IPR008386">
    <property type="entry name" value="ATP_synth_F0_esu_mt"/>
</dbReference>
<keyword evidence="7 11" id="KW-0406">Ion transport</keyword>
<comment type="similarity">
    <text evidence="2 11">Belongs to the ATPase e subunit family.</text>
</comment>
<keyword evidence="8 11" id="KW-0496">Mitochondrion</keyword>
<sequence length="126" mass="14095">MAAATTSIININAANLLRIGAFGTGIFYGFSRKATLTQFVKDREHARHEQLEDELIEEGKVAFEAQFNREQAKLAKRDGVASVDSDSYKFDAERYINWLINQTEKDADKPIASGQQAKEAEKKLGK</sequence>
<evidence type="ECO:0000313" key="13">
    <source>
        <dbReference type="EMBL" id="KAJ3048399.1"/>
    </source>
</evidence>
<name>A0AAD5X0E0_9FUNG</name>
<protein>
    <recommendedName>
        <fullName evidence="11">ATP synthase F(0) complex subunit e, mitochondrial</fullName>
    </recommendedName>
</protein>
<proteinExistence type="inferred from homology"/>
<evidence type="ECO:0000256" key="5">
    <source>
        <dbReference type="ARBA" id="ARBA00022781"/>
    </source>
</evidence>
<keyword evidence="3 11" id="KW-0813">Transport</keyword>
<dbReference type="AlphaFoldDB" id="A0AAD5X0E0"/>
<dbReference type="Proteomes" id="UP001212841">
    <property type="component" value="Unassembled WGS sequence"/>
</dbReference>
<dbReference type="EMBL" id="JADGJD010000798">
    <property type="protein sequence ID" value="KAJ3048399.1"/>
    <property type="molecule type" value="Genomic_DNA"/>
</dbReference>
<comment type="subunit">
    <text evidence="11">F-type ATPases have 2 components, CF(1) - the catalytic core - and CF(0) - the membrane proton channel. CF(1) and CF(0) have multiple subunits.</text>
</comment>
<evidence type="ECO:0000256" key="9">
    <source>
        <dbReference type="ARBA" id="ARBA00023136"/>
    </source>
</evidence>
<keyword evidence="10 11" id="KW-0066">ATP synthesis</keyword>